<dbReference type="SUPFAM" id="SSF102114">
    <property type="entry name" value="Radical SAM enzymes"/>
    <property type="match status" value="1"/>
</dbReference>
<dbReference type="Pfam" id="PF04055">
    <property type="entry name" value="Radical_SAM"/>
    <property type="match status" value="1"/>
</dbReference>
<comment type="similarity">
    <text evidence="4">Belongs to the radical SAM superfamily. KamA family.</text>
</comment>
<keyword evidence="9 15" id="KW-0663">Pyridoxal phosphate</keyword>
<evidence type="ECO:0000256" key="15">
    <source>
        <dbReference type="PIRSR" id="PIRSR603739-50"/>
    </source>
</evidence>
<dbReference type="InterPro" id="IPR003739">
    <property type="entry name" value="Lys_aminomutase/Glu_NH3_mut"/>
</dbReference>
<keyword evidence="6 14" id="KW-0004">4Fe-4S</keyword>
<evidence type="ECO:0000256" key="1">
    <source>
        <dbReference type="ARBA" id="ARBA00001352"/>
    </source>
</evidence>
<evidence type="ECO:0000313" key="18">
    <source>
        <dbReference type="Proteomes" id="UP000325606"/>
    </source>
</evidence>
<evidence type="ECO:0000256" key="7">
    <source>
        <dbReference type="ARBA" id="ARBA00022691"/>
    </source>
</evidence>
<evidence type="ECO:0000256" key="3">
    <source>
        <dbReference type="ARBA" id="ARBA00001966"/>
    </source>
</evidence>
<dbReference type="SFLD" id="SFLDF00314">
    <property type="entry name" value="L-lysine_2_3-aminomutase_(yjeK"/>
    <property type="match status" value="1"/>
</dbReference>
<evidence type="ECO:0000256" key="8">
    <source>
        <dbReference type="ARBA" id="ARBA00022723"/>
    </source>
</evidence>
<dbReference type="KEGG" id="nik:F5I99_15220"/>
<keyword evidence="18" id="KW-1185">Reference proteome</keyword>
<comment type="catalytic activity">
    <reaction evidence="1">
        <text>L-lysine = D-beta-lysine</text>
        <dbReference type="Rhea" id="RHEA:44148"/>
        <dbReference type="ChEBI" id="CHEBI:32551"/>
        <dbReference type="ChEBI" id="CHEBI:84138"/>
    </reaction>
</comment>
<evidence type="ECO:0000256" key="5">
    <source>
        <dbReference type="ARBA" id="ARBA00022363"/>
    </source>
</evidence>
<dbReference type="NCBIfam" id="TIGR00238">
    <property type="entry name" value="KamA family radical SAM protein"/>
    <property type="match status" value="1"/>
</dbReference>
<name>A0A5J6LGT7_9GAMM</name>
<sequence>MTQIPFTQVSSWQDELRNAITDPAELLSLLQLPTDLLDAAIQADALFALKVPRPYLARIEKGNPLDPLLLQVLPQYQETQPQPGYTQDPLAEQQANPLPGLIHKYTHRVLLVLSGACAINCRYCFRRHFAYQENQLGKQQWQQILDYLYQHPEVDEVIFSGGDPLATPDTRLQRMIHDLEQIPHLERLRIHTRLPVVIPSRITPALLNTLSSTRLQSLVVLHINHPNEIDASVRQATLLITQQNIPLLNQSVLLKGINDSVSVQKTLSKTLFAAGILPYYLFLFDPVAGAAHFDLPIDQAKNLAAKLQAELPGYLMPRLAVEIPGRASKTLLIPTYDTRNHPE</sequence>
<keyword evidence="12" id="KW-0413">Isomerase</keyword>
<evidence type="ECO:0000256" key="12">
    <source>
        <dbReference type="ARBA" id="ARBA00023235"/>
    </source>
</evidence>
<feature type="modified residue" description="N6-(pyridoxal phosphate)lysine" evidence="15">
    <location>
        <position position="329"/>
    </location>
</feature>
<keyword evidence="10" id="KW-0408">Iron</keyword>
<reference evidence="17 18" key="1">
    <citation type="submission" date="2019-09" db="EMBL/GenBank/DDBJ databases">
        <title>Nitrincola iocasae sp. nov., a bacterium isolated from the sediment collected at a cold seep field in South China Sea.</title>
        <authorList>
            <person name="Zhang H."/>
            <person name="Wang H."/>
            <person name="Li C."/>
        </authorList>
    </citation>
    <scope>NUCLEOTIDE SEQUENCE [LARGE SCALE GENOMIC DNA]</scope>
    <source>
        <strain evidence="17 18">KXZD1103</strain>
    </source>
</reference>
<comment type="cofactor">
    <cofactor evidence="2 15">
        <name>pyridoxal 5'-phosphate</name>
        <dbReference type="ChEBI" id="CHEBI:597326"/>
    </cofactor>
</comment>
<evidence type="ECO:0000256" key="2">
    <source>
        <dbReference type="ARBA" id="ARBA00001933"/>
    </source>
</evidence>
<dbReference type="SFLD" id="SFLDG01070">
    <property type="entry name" value="PLP-dependent"/>
    <property type="match status" value="1"/>
</dbReference>
<dbReference type="EMBL" id="CP044222">
    <property type="protein sequence ID" value="QEW07734.1"/>
    <property type="molecule type" value="Genomic_DNA"/>
</dbReference>
<dbReference type="InterPro" id="IPR007197">
    <property type="entry name" value="rSAM"/>
</dbReference>
<dbReference type="Proteomes" id="UP000325606">
    <property type="component" value="Chromosome"/>
</dbReference>
<dbReference type="InterPro" id="IPR058240">
    <property type="entry name" value="rSAM_sf"/>
</dbReference>
<feature type="binding site" evidence="14">
    <location>
        <position position="124"/>
    </location>
    <ligand>
        <name>[4Fe-4S] cluster</name>
        <dbReference type="ChEBI" id="CHEBI:49883"/>
        <note>4Fe-4S-S-AdoMet</note>
    </ligand>
</feature>
<protein>
    <recommendedName>
        <fullName evidence="5">L-lysine 2,3-aminomutase</fullName>
    </recommendedName>
    <alternativeName>
        <fullName evidence="13">EF-P post-translational modification enzyme B</fullName>
    </alternativeName>
</protein>
<evidence type="ECO:0000256" key="4">
    <source>
        <dbReference type="ARBA" id="ARBA00008703"/>
    </source>
</evidence>
<dbReference type="AlphaFoldDB" id="A0A5J6LGT7"/>
<dbReference type="NCBIfam" id="TIGR03821">
    <property type="entry name" value="EFP_modif_epmB"/>
    <property type="match status" value="1"/>
</dbReference>
<dbReference type="PANTHER" id="PTHR30538:SF1">
    <property type="entry name" value="L-LYSINE 2,3-AMINOMUTASE"/>
    <property type="match status" value="1"/>
</dbReference>
<dbReference type="PROSITE" id="PS51918">
    <property type="entry name" value="RADICAL_SAM"/>
    <property type="match status" value="1"/>
</dbReference>
<dbReference type="GO" id="GO:0046872">
    <property type="term" value="F:metal ion binding"/>
    <property type="evidence" value="ECO:0007669"/>
    <property type="project" value="UniProtKB-KW"/>
</dbReference>
<dbReference type="RefSeq" id="WP_151057448.1">
    <property type="nucleotide sequence ID" value="NZ_CP044222.1"/>
</dbReference>
<dbReference type="GO" id="GO:0051539">
    <property type="term" value="F:4 iron, 4 sulfur cluster binding"/>
    <property type="evidence" value="ECO:0007669"/>
    <property type="project" value="UniProtKB-KW"/>
</dbReference>
<feature type="binding site" evidence="14">
    <location>
        <position position="117"/>
    </location>
    <ligand>
        <name>[4Fe-4S] cluster</name>
        <dbReference type="ChEBI" id="CHEBI:49883"/>
        <note>4Fe-4S-S-AdoMet</note>
    </ligand>
</feature>
<organism evidence="17 18">
    <name type="scientific">Nitrincola iocasae</name>
    <dbReference type="NCBI Taxonomy" id="2614693"/>
    <lineage>
        <taxon>Bacteria</taxon>
        <taxon>Pseudomonadati</taxon>
        <taxon>Pseudomonadota</taxon>
        <taxon>Gammaproteobacteria</taxon>
        <taxon>Oceanospirillales</taxon>
        <taxon>Oceanospirillaceae</taxon>
        <taxon>Nitrincola</taxon>
    </lineage>
</organism>
<dbReference type="InterPro" id="IPR013785">
    <property type="entry name" value="Aldolase_TIM"/>
</dbReference>
<dbReference type="Gene3D" id="3.20.20.70">
    <property type="entry name" value="Aldolase class I"/>
    <property type="match status" value="1"/>
</dbReference>
<evidence type="ECO:0000256" key="14">
    <source>
        <dbReference type="PIRSR" id="PIRSR004911-1"/>
    </source>
</evidence>
<dbReference type="SFLD" id="SFLDS00029">
    <property type="entry name" value="Radical_SAM"/>
    <property type="match status" value="1"/>
</dbReference>
<feature type="domain" description="Radical SAM core" evidence="16">
    <location>
        <begin position="103"/>
        <end position="318"/>
    </location>
</feature>
<dbReference type="InterPro" id="IPR022462">
    <property type="entry name" value="EpmB"/>
</dbReference>
<evidence type="ECO:0000256" key="6">
    <source>
        <dbReference type="ARBA" id="ARBA00022485"/>
    </source>
</evidence>
<feature type="binding site" evidence="14">
    <location>
        <position position="121"/>
    </location>
    <ligand>
        <name>[4Fe-4S] cluster</name>
        <dbReference type="ChEBI" id="CHEBI:49883"/>
        <note>4Fe-4S-S-AdoMet</note>
    </ligand>
</feature>
<dbReference type="CDD" id="cd01335">
    <property type="entry name" value="Radical_SAM"/>
    <property type="match status" value="1"/>
</dbReference>
<dbReference type="PIRSF" id="PIRSF004911">
    <property type="entry name" value="DUF160"/>
    <property type="match status" value="1"/>
</dbReference>
<accession>A0A5J6LGT7</accession>
<evidence type="ECO:0000313" key="17">
    <source>
        <dbReference type="EMBL" id="QEW07734.1"/>
    </source>
</evidence>
<evidence type="ECO:0000256" key="11">
    <source>
        <dbReference type="ARBA" id="ARBA00023014"/>
    </source>
</evidence>
<evidence type="ECO:0000256" key="10">
    <source>
        <dbReference type="ARBA" id="ARBA00023004"/>
    </source>
</evidence>
<gene>
    <name evidence="17" type="primary">epmB</name>
    <name evidence="17" type="ORF">F5I99_15220</name>
</gene>
<dbReference type="PANTHER" id="PTHR30538">
    <property type="entry name" value="LYSINE 2,3-AMINOMUTASE-RELATED"/>
    <property type="match status" value="1"/>
</dbReference>
<proteinExistence type="inferred from homology"/>
<evidence type="ECO:0000256" key="9">
    <source>
        <dbReference type="ARBA" id="ARBA00022898"/>
    </source>
</evidence>
<comment type="cofactor">
    <cofactor evidence="3">
        <name>[4Fe-4S] cluster</name>
        <dbReference type="ChEBI" id="CHEBI:49883"/>
    </cofactor>
</comment>
<dbReference type="GO" id="GO:0016853">
    <property type="term" value="F:isomerase activity"/>
    <property type="evidence" value="ECO:0007669"/>
    <property type="project" value="UniProtKB-KW"/>
</dbReference>
<keyword evidence="8 14" id="KW-0479">Metal-binding</keyword>
<evidence type="ECO:0000259" key="16">
    <source>
        <dbReference type="PROSITE" id="PS51918"/>
    </source>
</evidence>
<keyword evidence="11 14" id="KW-0411">Iron-sulfur</keyword>
<evidence type="ECO:0000256" key="13">
    <source>
        <dbReference type="ARBA" id="ARBA00030756"/>
    </source>
</evidence>
<keyword evidence="7" id="KW-0949">S-adenosyl-L-methionine</keyword>